<dbReference type="EMBL" id="FQZL01000039">
    <property type="protein sequence ID" value="SHJ80086.1"/>
    <property type="molecule type" value="Genomic_DNA"/>
</dbReference>
<dbReference type="RefSeq" id="WP_073050760.1">
    <property type="nucleotide sequence ID" value="NZ_FQZL01000039.1"/>
</dbReference>
<keyword evidence="2" id="KW-0812">Transmembrane</keyword>
<accession>A0A1M6M9F2</accession>
<organism evidence="3 4">
    <name type="scientific">Dethiosulfatibacter aminovorans DSM 17477</name>
    <dbReference type="NCBI Taxonomy" id="1121476"/>
    <lineage>
        <taxon>Bacteria</taxon>
        <taxon>Bacillati</taxon>
        <taxon>Bacillota</taxon>
        <taxon>Tissierellia</taxon>
        <taxon>Dethiosulfatibacter</taxon>
    </lineage>
</organism>
<name>A0A1M6M9F2_9FIRM</name>
<keyword evidence="2" id="KW-0472">Membrane</keyword>
<keyword evidence="4" id="KW-1185">Reference proteome</keyword>
<evidence type="ECO:0000313" key="3">
    <source>
        <dbReference type="EMBL" id="SHJ80086.1"/>
    </source>
</evidence>
<evidence type="ECO:0000256" key="2">
    <source>
        <dbReference type="SAM" id="Phobius"/>
    </source>
</evidence>
<sequence>MGINRELTIQFVMMLLGISAAIWNIIVFFSARKAEKESKKSELQALEYAEQADEYYKKVIAFYDNEVEKQQLEVELLKKAKEKQNNLELKEKVFAYVRSNGVTNTSNCAKSLGISNELAFDVLYELCYVDRQIGTGGSADKGNMDRNVWTSNR</sequence>
<dbReference type="AlphaFoldDB" id="A0A1M6M9F2"/>
<feature type="transmembrane region" description="Helical" evidence="2">
    <location>
        <begin position="12"/>
        <end position="31"/>
    </location>
</feature>
<evidence type="ECO:0000313" key="4">
    <source>
        <dbReference type="Proteomes" id="UP000184052"/>
    </source>
</evidence>
<proteinExistence type="predicted"/>
<feature type="coiled-coil region" evidence="1">
    <location>
        <begin position="31"/>
        <end position="87"/>
    </location>
</feature>
<dbReference type="OrthoDB" id="2088441at2"/>
<protein>
    <submittedName>
        <fullName evidence="3">Uncharacterized protein</fullName>
    </submittedName>
</protein>
<keyword evidence="1" id="KW-0175">Coiled coil</keyword>
<evidence type="ECO:0000256" key="1">
    <source>
        <dbReference type="SAM" id="Coils"/>
    </source>
</evidence>
<gene>
    <name evidence="3" type="ORF">SAMN02745751_03407</name>
</gene>
<dbReference type="Proteomes" id="UP000184052">
    <property type="component" value="Unassembled WGS sequence"/>
</dbReference>
<dbReference type="STRING" id="1121476.SAMN02745751_03407"/>
<keyword evidence="2" id="KW-1133">Transmembrane helix</keyword>
<reference evidence="3 4" key="1">
    <citation type="submission" date="2016-11" db="EMBL/GenBank/DDBJ databases">
        <authorList>
            <person name="Jaros S."/>
            <person name="Januszkiewicz K."/>
            <person name="Wedrychowicz H."/>
        </authorList>
    </citation>
    <scope>NUCLEOTIDE SEQUENCE [LARGE SCALE GENOMIC DNA]</scope>
    <source>
        <strain evidence="3 4">DSM 17477</strain>
    </source>
</reference>